<organism evidence="2 3">
    <name type="scientific">[Candida] anglica</name>
    <dbReference type="NCBI Taxonomy" id="148631"/>
    <lineage>
        <taxon>Eukaryota</taxon>
        <taxon>Fungi</taxon>
        <taxon>Dikarya</taxon>
        <taxon>Ascomycota</taxon>
        <taxon>Saccharomycotina</taxon>
        <taxon>Pichiomycetes</taxon>
        <taxon>Debaryomycetaceae</taxon>
        <taxon>Kurtzmaniella</taxon>
    </lineage>
</organism>
<name>A0ABP0EKL2_9ASCO</name>
<dbReference type="EMBL" id="OZ004260">
    <property type="protein sequence ID" value="CAK7921338.1"/>
    <property type="molecule type" value="Genomic_DNA"/>
</dbReference>
<keyword evidence="1" id="KW-0472">Membrane</keyword>
<feature type="transmembrane region" description="Helical" evidence="1">
    <location>
        <begin position="74"/>
        <end position="95"/>
    </location>
</feature>
<sequence length="363" mass="42371">MIRIRQSHIAFKVLKHPFVVTPQRLVALNNRRNYIIPPHERNKFGNNDDRQVIIDGIQNSMLENNGRKLRFRTVVGLVVGSFVTTLSLYVAVQVWQLQNEEISHNGENSKRIFLPLWLNLNWIYTTKYEFPNDLQYLDKSYFEYWNSELSQFKTNDKLLIDLQNENIKYKILTIMSSNRTIRKLLRFPLTLETLEDNSDRFQIWIETKCPTISGIEIDLKKSNDNSSLFKKLNWCIKPLNFKSIIEGALVQVGLKLDRLERSAANNKTHERASGKVHEVPITEPMTHHLVLNSRKDYDVVFEGEVLLADNEKINDLSSRGRLLYKGTIDFDHLLINRGVKILELSLLLPDQGNEKGYMVYKLL</sequence>
<protein>
    <submittedName>
        <fullName evidence="2">Uncharacterized protein</fullName>
    </submittedName>
</protein>
<dbReference type="Proteomes" id="UP001497600">
    <property type="component" value="Chromosome H"/>
</dbReference>
<keyword evidence="1" id="KW-0812">Transmembrane</keyword>
<evidence type="ECO:0000313" key="2">
    <source>
        <dbReference type="EMBL" id="CAK7921338.1"/>
    </source>
</evidence>
<evidence type="ECO:0000256" key="1">
    <source>
        <dbReference type="SAM" id="Phobius"/>
    </source>
</evidence>
<accession>A0ABP0EKL2</accession>
<proteinExistence type="predicted"/>
<evidence type="ECO:0000313" key="3">
    <source>
        <dbReference type="Proteomes" id="UP001497600"/>
    </source>
</evidence>
<reference evidence="2 3" key="1">
    <citation type="submission" date="2024-01" db="EMBL/GenBank/DDBJ databases">
        <authorList>
            <consortium name="Genoscope - CEA"/>
            <person name="William W."/>
        </authorList>
    </citation>
    <scope>NUCLEOTIDE SEQUENCE [LARGE SCALE GENOMIC DNA]</scope>
    <source>
        <strain evidence="2 3">29B2s-10</strain>
    </source>
</reference>
<keyword evidence="3" id="KW-1185">Reference proteome</keyword>
<gene>
    <name evidence="2" type="ORF">CAAN4_H12992</name>
</gene>
<keyword evidence="1" id="KW-1133">Transmembrane helix</keyword>